<organism evidence="1 2">
    <name type="scientific">Desulfamplus magnetovallimortis</name>
    <dbReference type="NCBI Taxonomy" id="1246637"/>
    <lineage>
        <taxon>Bacteria</taxon>
        <taxon>Pseudomonadati</taxon>
        <taxon>Thermodesulfobacteriota</taxon>
        <taxon>Desulfobacteria</taxon>
        <taxon>Desulfobacterales</taxon>
        <taxon>Desulfobacteraceae</taxon>
        <taxon>Desulfamplus</taxon>
    </lineage>
</organism>
<dbReference type="Proteomes" id="UP000191931">
    <property type="component" value="Unassembled WGS sequence"/>
</dbReference>
<dbReference type="AlphaFoldDB" id="A0A1W1HBZ7"/>
<dbReference type="RefSeq" id="WP_080807325.1">
    <property type="nucleotide sequence ID" value="NZ_LT828557.1"/>
</dbReference>
<gene>
    <name evidence="1" type="ORF">MTBBW1_2050010</name>
</gene>
<reference evidence="1 2" key="1">
    <citation type="submission" date="2017-03" db="EMBL/GenBank/DDBJ databases">
        <authorList>
            <person name="Afonso C.L."/>
            <person name="Miller P.J."/>
            <person name="Scott M.A."/>
            <person name="Spackman E."/>
            <person name="Goraichik I."/>
            <person name="Dimitrov K.M."/>
            <person name="Suarez D.L."/>
            <person name="Swayne D.E."/>
        </authorList>
    </citation>
    <scope>NUCLEOTIDE SEQUENCE [LARGE SCALE GENOMIC DNA]</scope>
    <source>
        <strain evidence="1">PRJEB14757</strain>
    </source>
</reference>
<keyword evidence="2" id="KW-1185">Reference proteome</keyword>
<name>A0A1W1HBZ7_9BACT</name>
<protein>
    <submittedName>
        <fullName evidence="1">Uncharacterized protein</fullName>
    </submittedName>
</protein>
<proteinExistence type="predicted"/>
<sequence>MIKFYQNDDFFMDDDLPDDSRDCLDCFGEFSRQNTICTKYCSDSIRCAIEHHQNPAIDILEHILEMEFFPARMN</sequence>
<evidence type="ECO:0000313" key="1">
    <source>
        <dbReference type="EMBL" id="SLM30017.1"/>
    </source>
</evidence>
<dbReference type="EMBL" id="FWEV01000119">
    <property type="protein sequence ID" value="SLM30017.1"/>
    <property type="molecule type" value="Genomic_DNA"/>
</dbReference>
<dbReference type="OrthoDB" id="5422979at2"/>
<evidence type="ECO:0000313" key="2">
    <source>
        <dbReference type="Proteomes" id="UP000191931"/>
    </source>
</evidence>
<accession>A0A1W1HBZ7</accession>